<keyword evidence="3" id="KW-1185">Reference proteome</keyword>
<sequence length="100" mass="11135">MLKAVLLKEPLFDDPLFEPGLPLLSFAKGRFALLLPAPLGTLFLRLLSDVFFVEIRLSLLGLAVLGLTSAWLSFVFADEVLLFDRLSVVLFCDWLIGLLL</sequence>
<dbReference type="EMBL" id="CCKJ01000032">
    <property type="protein sequence ID" value="CDT57758.1"/>
    <property type="molecule type" value="Genomic_DNA"/>
</dbReference>
<comment type="caution">
    <text evidence="2">The sequence shown here is derived from an EMBL/GenBank/DDBJ whole genome shotgun (WGS) entry which is preliminary data.</text>
</comment>
<proteinExistence type="predicted"/>
<organism evidence="2 3">
    <name type="scientific">Vibrio coralliirubri</name>
    <dbReference type="NCBI Taxonomy" id="1516159"/>
    <lineage>
        <taxon>Bacteria</taxon>
        <taxon>Pseudomonadati</taxon>
        <taxon>Pseudomonadota</taxon>
        <taxon>Gammaproteobacteria</taxon>
        <taxon>Vibrionales</taxon>
        <taxon>Vibrionaceae</taxon>
        <taxon>Vibrio</taxon>
    </lineage>
</organism>
<evidence type="ECO:0000313" key="3">
    <source>
        <dbReference type="Proteomes" id="UP000041625"/>
    </source>
</evidence>
<evidence type="ECO:0000313" key="2">
    <source>
        <dbReference type="EMBL" id="CDT57758.1"/>
    </source>
</evidence>
<feature type="transmembrane region" description="Helical" evidence="1">
    <location>
        <begin position="29"/>
        <end position="47"/>
    </location>
</feature>
<keyword evidence="1" id="KW-0812">Transmembrane</keyword>
<gene>
    <name evidence="2" type="ORF">VCR31J2_1270273</name>
</gene>
<accession>A0AA86WNH0</accession>
<feature type="transmembrane region" description="Helical" evidence="1">
    <location>
        <begin position="59"/>
        <end position="76"/>
    </location>
</feature>
<evidence type="ECO:0000256" key="1">
    <source>
        <dbReference type="SAM" id="Phobius"/>
    </source>
</evidence>
<dbReference type="AlphaFoldDB" id="A0AA86WNH0"/>
<keyword evidence="1" id="KW-0472">Membrane</keyword>
<reference evidence="2 3" key="1">
    <citation type="submission" date="2014-06" db="EMBL/GenBank/DDBJ databases">
        <authorList>
            <person name="Le Roux F."/>
        </authorList>
    </citation>
    <scope>NUCLEOTIDE SEQUENCE [LARGE SCALE GENOMIC DNA]</scope>
    <source>
        <strain evidence="2 3">J2-31</strain>
    </source>
</reference>
<dbReference type="Proteomes" id="UP000041625">
    <property type="component" value="Unassembled WGS sequence"/>
</dbReference>
<protein>
    <submittedName>
        <fullName evidence="2">Uncharacterized protein</fullName>
    </submittedName>
</protein>
<name>A0AA86WNH0_9VIBR</name>
<keyword evidence="1" id="KW-1133">Transmembrane helix</keyword>